<gene>
    <name evidence="1" type="ordered locus">VIT_06s0004g00640</name>
</gene>
<reference evidence="2" key="1">
    <citation type="journal article" date="2007" name="Nature">
        <title>The grapevine genome sequence suggests ancestral hexaploidization in major angiosperm phyla.</title>
        <authorList>
            <consortium name="The French-Italian Public Consortium for Grapevine Genome Characterization."/>
            <person name="Jaillon O."/>
            <person name="Aury J.-M."/>
            <person name="Noel B."/>
            <person name="Policriti A."/>
            <person name="Clepet C."/>
            <person name="Casagrande A."/>
            <person name="Choisne N."/>
            <person name="Aubourg S."/>
            <person name="Vitulo N."/>
            <person name="Jubin C."/>
            <person name="Vezzi A."/>
            <person name="Legeai F."/>
            <person name="Hugueney P."/>
            <person name="Dasilva C."/>
            <person name="Horner D."/>
            <person name="Mica E."/>
            <person name="Jublot D."/>
            <person name="Poulain J."/>
            <person name="Bruyere C."/>
            <person name="Billault A."/>
            <person name="Segurens B."/>
            <person name="Gouyvenoux M."/>
            <person name="Ugarte E."/>
            <person name="Cattonaro F."/>
            <person name="Anthouard V."/>
            <person name="Vico V."/>
            <person name="Del Fabbro C."/>
            <person name="Alaux M."/>
            <person name="Di Gaspero G."/>
            <person name="Dumas V."/>
            <person name="Felice N."/>
            <person name="Paillard S."/>
            <person name="Juman I."/>
            <person name="Moroldo M."/>
            <person name="Scalabrin S."/>
            <person name="Canaguier A."/>
            <person name="Le Clainche I."/>
            <person name="Malacrida G."/>
            <person name="Durand E."/>
            <person name="Pesole G."/>
            <person name="Laucou V."/>
            <person name="Chatelet P."/>
            <person name="Merdinoglu D."/>
            <person name="Delledonne M."/>
            <person name="Pezzotti M."/>
            <person name="Lecharny A."/>
            <person name="Scarpelli C."/>
            <person name="Artiguenave F."/>
            <person name="Pe M.E."/>
            <person name="Valle G."/>
            <person name="Morgante M."/>
            <person name="Caboche M."/>
            <person name="Adam-Blondon A.-F."/>
            <person name="Weissenbach J."/>
            <person name="Quetier F."/>
            <person name="Wincker P."/>
        </authorList>
    </citation>
    <scope>NUCLEOTIDE SEQUENCE [LARGE SCALE GENOMIC DNA]</scope>
    <source>
        <strain evidence="2">cv. Pinot noir / PN40024</strain>
    </source>
</reference>
<dbReference type="AlphaFoldDB" id="D7SLJ0"/>
<dbReference type="InParanoid" id="D7SLJ0"/>
<name>D7SLJ0_VITVI</name>
<protein>
    <submittedName>
        <fullName evidence="1">Uncharacterized protein</fullName>
    </submittedName>
</protein>
<dbReference type="EMBL" id="FN594951">
    <property type="protein sequence ID" value="CBI16518.3"/>
    <property type="molecule type" value="Genomic_DNA"/>
</dbReference>
<evidence type="ECO:0000313" key="1">
    <source>
        <dbReference type="EMBL" id="CBI16518.3"/>
    </source>
</evidence>
<accession>D7SLJ0</accession>
<evidence type="ECO:0000313" key="2">
    <source>
        <dbReference type="Proteomes" id="UP000009183"/>
    </source>
</evidence>
<proteinExistence type="predicted"/>
<dbReference type="Proteomes" id="UP000009183">
    <property type="component" value="Chromosome 6"/>
</dbReference>
<dbReference type="PaxDb" id="29760-VIT_06s0004g00640.t01"/>
<organism evidence="1 2">
    <name type="scientific">Vitis vinifera</name>
    <name type="common">Grape</name>
    <dbReference type="NCBI Taxonomy" id="29760"/>
    <lineage>
        <taxon>Eukaryota</taxon>
        <taxon>Viridiplantae</taxon>
        <taxon>Streptophyta</taxon>
        <taxon>Embryophyta</taxon>
        <taxon>Tracheophyta</taxon>
        <taxon>Spermatophyta</taxon>
        <taxon>Magnoliopsida</taxon>
        <taxon>eudicotyledons</taxon>
        <taxon>Gunneridae</taxon>
        <taxon>Pentapetalae</taxon>
        <taxon>rosids</taxon>
        <taxon>Vitales</taxon>
        <taxon>Vitaceae</taxon>
        <taxon>Viteae</taxon>
        <taxon>Vitis</taxon>
    </lineage>
</organism>
<sequence>MTYHIPSRRELEIFHSGMSSDGKCHGPCSCCKCTLRDNANSTSKRHKQI</sequence>
<dbReference type="HOGENOM" id="CLU_3145562_0_0_1"/>
<keyword evidence="2" id="KW-1185">Reference proteome</keyword>